<keyword evidence="5 9" id="KW-1133">Transmembrane helix</keyword>
<dbReference type="InterPro" id="IPR002550">
    <property type="entry name" value="CNNM"/>
</dbReference>
<dbReference type="PROSITE" id="PS51371">
    <property type="entry name" value="CBS"/>
    <property type="match status" value="1"/>
</dbReference>
<dbReference type="SUPFAM" id="SSF54631">
    <property type="entry name" value="CBS-domain pair"/>
    <property type="match status" value="1"/>
</dbReference>
<name>A0A1F5ZQH1_9BACT</name>
<keyword evidence="6 8" id="KW-0129">CBS domain</keyword>
<feature type="transmembrane region" description="Helical" evidence="10">
    <location>
        <begin position="6"/>
        <end position="24"/>
    </location>
</feature>
<dbReference type="Pfam" id="PF00571">
    <property type="entry name" value="CBS"/>
    <property type="match status" value="1"/>
</dbReference>
<dbReference type="InterPro" id="IPR046342">
    <property type="entry name" value="CBS_dom_sf"/>
</dbReference>
<evidence type="ECO:0000256" key="6">
    <source>
        <dbReference type="ARBA" id="ARBA00023122"/>
    </source>
</evidence>
<dbReference type="SUPFAM" id="SSF56176">
    <property type="entry name" value="FAD-binding/transporter-associated domain-like"/>
    <property type="match status" value="1"/>
</dbReference>
<evidence type="ECO:0000256" key="9">
    <source>
        <dbReference type="PROSITE-ProRule" id="PRU01193"/>
    </source>
</evidence>
<evidence type="ECO:0000256" key="3">
    <source>
        <dbReference type="ARBA" id="ARBA00022692"/>
    </source>
</evidence>
<dbReference type="STRING" id="1798375.A2773_03950"/>
<organism evidence="13 14">
    <name type="scientific">Candidatus Gottesmanbacteria bacterium RIFCSPHIGHO2_01_FULL_39_10</name>
    <dbReference type="NCBI Taxonomy" id="1798375"/>
    <lineage>
        <taxon>Bacteria</taxon>
        <taxon>Candidatus Gottesmaniibacteriota</taxon>
    </lineage>
</organism>
<keyword evidence="4" id="KW-0677">Repeat</keyword>
<dbReference type="PANTHER" id="PTHR43099">
    <property type="entry name" value="UPF0053 PROTEIN YRKA"/>
    <property type="match status" value="1"/>
</dbReference>
<dbReference type="PROSITE" id="PS51846">
    <property type="entry name" value="CNNM"/>
    <property type="match status" value="1"/>
</dbReference>
<evidence type="ECO:0000313" key="13">
    <source>
        <dbReference type="EMBL" id="OGG14740.1"/>
    </source>
</evidence>
<dbReference type="AlphaFoldDB" id="A0A1F5ZQH1"/>
<evidence type="ECO:0000259" key="11">
    <source>
        <dbReference type="PROSITE" id="PS51371"/>
    </source>
</evidence>
<keyword evidence="2" id="KW-1003">Cell membrane</keyword>
<protein>
    <recommendedName>
        <fullName evidence="15">Hemolysin</fullName>
    </recommendedName>
</protein>
<feature type="transmembrane region" description="Helical" evidence="10">
    <location>
        <begin position="99"/>
        <end position="119"/>
    </location>
</feature>
<evidence type="ECO:0000256" key="10">
    <source>
        <dbReference type="SAM" id="Phobius"/>
    </source>
</evidence>
<dbReference type="Pfam" id="PF03471">
    <property type="entry name" value="CorC_HlyC"/>
    <property type="match status" value="1"/>
</dbReference>
<feature type="domain" description="CBS" evidence="11">
    <location>
        <begin position="274"/>
        <end position="335"/>
    </location>
</feature>
<evidence type="ECO:0000256" key="4">
    <source>
        <dbReference type="ARBA" id="ARBA00022737"/>
    </source>
</evidence>
<sequence length="428" mass="48327">MELFFILILILLNGLFSMIEIALVTSRKSKLKYLADLGNTKAQIALQLAEKPSNFLSTVQVGITFIAILTGAIGEGSLVQKLSSIIESFPYIGFIHEQLSFIVVIAFITYLSIVIGELLPKRIALSNPEKIALITAPIMQIISGIFYPVVRVLTFSTEHIFKLIRLKSPVSQAITEEEIRVLIREGTDMGIFNKTEKKLVERALQLDDLRVKDLMTPRKSILYFDIQKFSQDPLKHIANYPHTRILFTKGSLDKIIGVIHVKEVLHHYLANHNMNIEGKLNKPLFIPENTRALKVLEMFRHSPVHIALILNEYGHIEGLVTLNDILEALVGEIKSQSIHDPQVVKRPDGSLLVDGMTTIRDMTKLLKIKDLNPEELDTYQTVGGLAMSHLDRIPKSGDAFLWKGYNFEVVDMDDKRVDKVIISKTKNE</sequence>
<dbReference type="InterPro" id="IPR036318">
    <property type="entry name" value="FAD-bd_PCMH-like_sf"/>
</dbReference>
<dbReference type="InterPro" id="IPR005170">
    <property type="entry name" value="Transptr-assoc_dom"/>
</dbReference>
<accession>A0A1F5ZQH1</accession>
<feature type="transmembrane region" description="Helical" evidence="10">
    <location>
        <begin position="131"/>
        <end position="150"/>
    </location>
</feature>
<gene>
    <name evidence="13" type="ORF">A2773_03950</name>
</gene>
<dbReference type="PANTHER" id="PTHR43099:SF2">
    <property type="entry name" value="UPF0053 PROTEIN YRKA"/>
    <property type="match status" value="1"/>
</dbReference>
<comment type="caution">
    <text evidence="13">The sequence shown here is derived from an EMBL/GenBank/DDBJ whole genome shotgun (WGS) entry which is preliminary data.</text>
</comment>
<keyword evidence="7 9" id="KW-0472">Membrane</keyword>
<evidence type="ECO:0008006" key="15">
    <source>
        <dbReference type="Google" id="ProtNLM"/>
    </source>
</evidence>
<feature type="transmembrane region" description="Helical" evidence="10">
    <location>
        <begin position="55"/>
        <end position="79"/>
    </location>
</feature>
<dbReference type="GO" id="GO:0005886">
    <property type="term" value="C:plasma membrane"/>
    <property type="evidence" value="ECO:0007669"/>
    <property type="project" value="UniProtKB-SubCell"/>
</dbReference>
<evidence type="ECO:0000256" key="1">
    <source>
        <dbReference type="ARBA" id="ARBA00004651"/>
    </source>
</evidence>
<dbReference type="InterPro" id="IPR016169">
    <property type="entry name" value="FAD-bd_PCMH_sub2"/>
</dbReference>
<proteinExistence type="predicted"/>
<dbReference type="SMART" id="SM01091">
    <property type="entry name" value="CorC_HlyC"/>
    <property type="match status" value="1"/>
</dbReference>
<evidence type="ECO:0000313" key="14">
    <source>
        <dbReference type="Proteomes" id="UP000177383"/>
    </source>
</evidence>
<keyword evidence="3 9" id="KW-0812">Transmembrane</keyword>
<dbReference type="GO" id="GO:0050660">
    <property type="term" value="F:flavin adenine dinucleotide binding"/>
    <property type="evidence" value="ECO:0007669"/>
    <property type="project" value="InterPro"/>
</dbReference>
<dbReference type="Gene3D" id="3.10.580.10">
    <property type="entry name" value="CBS-domain"/>
    <property type="match status" value="1"/>
</dbReference>
<evidence type="ECO:0000256" key="8">
    <source>
        <dbReference type="PROSITE-ProRule" id="PRU00703"/>
    </source>
</evidence>
<feature type="domain" description="CNNM transmembrane" evidence="12">
    <location>
        <begin position="1"/>
        <end position="196"/>
    </location>
</feature>
<dbReference type="EMBL" id="MFJE01000012">
    <property type="protein sequence ID" value="OGG14740.1"/>
    <property type="molecule type" value="Genomic_DNA"/>
</dbReference>
<dbReference type="InterPro" id="IPR051676">
    <property type="entry name" value="UPF0053_domain"/>
</dbReference>
<evidence type="ECO:0000256" key="7">
    <source>
        <dbReference type="ARBA" id="ARBA00023136"/>
    </source>
</evidence>
<dbReference type="Proteomes" id="UP000177383">
    <property type="component" value="Unassembled WGS sequence"/>
</dbReference>
<evidence type="ECO:0000259" key="12">
    <source>
        <dbReference type="PROSITE" id="PS51846"/>
    </source>
</evidence>
<dbReference type="InterPro" id="IPR044751">
    <property type="entry name" value="Ion_transp-like_CBS"/>
</dbReference>
<dbReference type="CDD" id="cd04590">
    <property type="entry name" value="CBS_pair_CorC_HlyC_assoc"/>
    <property type="match status" value="1"/>
</dbReference>
<evidence type="ECO:0000256" key="5">
    <source>
        <dbReference type="ARBA" id="ARBA00022989"/>
    </source>
</evidence>
<comment type="subcellular location">
    <subcellularLocation>
        <location evidence="1">Cell membrane</location>
        <topology evidence="1">Multi-pass membrane protein</topology>
    </subcellularLocation>
</comment>
<dbReference type="InterPro" id="IPR000644">
    <property type="entry name" value="CBS_dom"/>
</dbReference>
<reference evidence="13 14" key="1">
    <citation type="journal article" date="2016" name="Nat. Commun.">
        <title>Thousands of microbial genomes shed light on interconnected biogeochemical processes in an aquifer system.</title>
        <authorList>
            <person name="Anantharaman K."/>
            <person name="Brown C.T."/>
            <person name="Hug L.A."/>
            <person name="Sharon I."/>
            <person name="Castelle C.J."/>
            <person name="Probst A.J."/>
            <person name="Thomas B.C."/>
            <person name="Singh A."/>
            <person name="Wilkins M.J."/>
            <person name="Karaoz U."/>
            <person name="Brodie E.L."/>
            <person name="Williams K.H."/>
            <person name="Hubbard S.S."/>
            <person name="Banfield J.F."/>
        </authorList>
    </citation>
    <scope>NUCLEOTIDE SEQUENCE [LARGE SCALE GENOMIC DNA]</scope>
</reference>
<evidence type="ECO:0000256" key="2">
    <source>
        <dbReference type="ARBA" id="ARBA00022475"/>
    </source>
</evidence>
<dbReference type="Gene3D" id="3.30.465.10">
    <property type="match status" value="1"/>
</dbReference>
<dbReference type="Pfam" id="PF01595">
    <property type="entry name" value="CNNM"/>
    <property type="match status" value="1"/>
</dbReference>